<dbReference type="AlphaFoldDB" id="A0A315ZVH9"/>
<feature type="region of interest" description="Disordered" evidence="1">
    <location>
        <begin position="1"/>
        <end position="26"/>
    </location>
</feature>
<reference evidence="3" key="1">
    <citation type="submission" date="2017-07" db="EMBL/GenBank/DDBJ databases">
        <authorList>
            <person name="Varghese N."/>
            <person name="Submissions S."/>
        </authorList>
    </citation>
    <scope>NUCLEOTIDE SEQUENCE [LARGE SCALE GENOMIC DNA]</scope>
    <source>
        <strain evidence="3">NLAE-zl-C134</strain>
    </source>
</reference>
<evidence type="ECO:0000313" key="2">
    <source>
        <dbReference type="EMBL" id="SUQ14563.1"/>
    </source>
</evidence>
<dbReference type="Proteomes" id="UP000254051">
    <property type="component" value="Unassembled WGS sequence"/>
</dbReference>
<accession>A0A315ZVH9</accession>
<dbReference type="RefSeq" id="WP_181392823.1">
    <property type="nucleotide sequence ID" value="NZ_QGDS01000007.1"/>
</dbReference>
<evidence type="ECO:0000313" key="3">
    <source>
        <dbReference type="Proteomes" id="UP000254051"/>
    </source>
</evidence>
<name>A0A315ZVH9_9FIRM</name>
<sequence length="53" mass="6488">MMENIPGYDAWKTAPTDEEEEDEQERRFKVRKRHYNNYCDYMEEIINGNIISD</sequence>
<protein>
    <submittedName>
        <fullName evidence="2">Uncharacterized protein</fullName>
    </submittedName>
</protein>
<evidence type="ECO:0000256" key="1">
    <source>
        <dbReference type="SAM" id="MobiDB-lite"/>
    </source>
</evidence>
<keyword evidence="3" id="KW-1185">Reference proteome</keyword>
<dbReference type="EMBL" id="UHJJ01000007">
    <property type="protein sequence ID" value="SUQ14563.1"/>
    <property type="molecule type" value="Genomic_DNA"/>
</dbReference>
<proteinExistence type="predicted"/>
<gene>
    <name evidence="2" type="ORF">SAMN05216529_10715</name>
</gene>
<organism evidence="2 3">
    <name type="scientific">Faecalicatena contorta</name>
    <dbReference type="NCBI Taxonomy" id="39482"/>
    <lineage>
        <taxon>Bacteria</taxon>
        <taxon>Bacillati</taxon>
        <taxon>Bacillota</taxon>
        <taxon>Clostridia</taxon>
        <taxon>Lachnospirales</taxon>
        <taxon>Lachnospiraceae</taxon>
        <taxon>Faecalicatena</taxon>
    </lineage>
</organism>